<feature type="transmembrane region" description="Helical" evidence="8">
    <location>
        <begin position="198"/>
        <end position="218"/>
    </location>
</feature>
<protein>
    <submittedName>
        <fullName evidence="9">Gluconate transporter</fullName>
    </submittedName>
</protein>
<feature type="transmembrane region" description="Helical" evidence="8">
    <location>
        <begin position="449"/>
        <end position="467"/>
    </location>
</feature>
<keyword evidence="5 8" id="KW-1133">Transmembrane helix</keyword>
<feature type="transmembrane region" description="Helical" evidence="8">
    <location>
        <begin position="380"/>
        <end position="400"/>
    </location>
</feature>
<keyword evidence="2" id="KW-0813">Transport</keyword>
<evidence type="ECO:0000313" key="9">
    <source>
        <dbReference type="EMBL" id="PKY98731.1"/>
    </source>
</evidence>
<feature type="transmembrane region" description="Helical" evidence="8">
    <location>
        <begin position="120"/>
        <end position="153"/>
    </location>
</feature>
<feature type="transmembrane region" description="Helical" evidence="8">
    <location>
        <begin position="279"/>
        <end position="305"/>
    </location>
</feature>
<dbReference type="GO" id="GO:0005886">
    <property type="term" value="C:plasma membrane"/>
    <property type="evidence" value="ECO:0007669"/>
    <property type="project" value="UniProtKB-SubCell"/>
</dbReference>
<feature type="transmembrane region" description="Helical" evidence="8">
    <location>
        <begin position="80"/>
        <end position="100"/>
    </location>
</feature>
<accession>A0A2I1KSZ0</accession>
<evidence type="ECO:0000313" key="10">
    <source>
        <dbReference type="Proteomes" id="UP000234778"/>
    </source>
</evidence>
<comment type="caution">
    <text evidence="9">The sequence shown here is derived from an EMBL/GenBank/DDBJ whole genome shotgun (WGS) entry which is preliminary data.</text>
</comment>
<dbReference type="Pfam" id="PF02447">
    <property type="entry name" value="GntP_permease"/>
    <property type="match status" value="1"/>
</dbReference>
<comment type="similarity">
    <text evidence="7">Belongs to the GntP permease family.</text>
</comment>
<organism evidence="9 10">
    <name type="scientific">Actinomyces urogenitalis</name>
    <dbReference type="NCBI Taxonomy" id="103621"/>
    <lineage>
        <taxon>Bacteria</taxon>
        <taxon>Bacillati</taxon>
        <taxon>Actinomycetota</taxon>
        <taxon>Actinomycetes</taxon>
        <taxon>Actinomycetales</taxon>
        <taxon>Actinomycetaceae</taxon>
        <taxon>Actinomyces</taxon>
    </lineage>
</organism>
<dbReference type="PANTHER" id="PTHR30354">
    <property type="entry name" value="GNT FAMILY GLUCONATE TRANSPORTER"/>
    <property type="match status" value="1"/>
</dbReference>
<feature type="transmembrane region" description="Helical" evidence="8">
    <location>
        <begin position="247"/>
        <end position="267"/>
    </location>
</feature>
<dbReference type="RefSeq" id="WP_034236430.1">
    <property type="nucleotide sequence ID" value="NZ_CP136961.1"/>
</dbReference>
<sequence length="468" mass="47427">MTYPTALTALATATEAITHSDTPVRLVAAALAGIATIIILIAWKKLHPFLALTLGSAVLAVVAGIPLAQTFTPFIDGLGSTIGGVGLLIAFGAIIGRLLIDSGGADQIVDTILAHTAPARLPWAMALAAFLIGIPLFFEVGIVLLIPVVMIVARHSRQPLVLVGIPALAGLSALHGLVPPHPGPLIAIDAVGANLGLTLAFGLLVSVPTVIVSGPLAARLMVRWAPIPAPEPLGASEEEASARRPSFACAIGVILLPVILMLARTVVETALPGDDGALTTVALFLGQPVVALLLTVLVTMAALGTRLGSSPQEVSERVGASLAPIAGILLIVGAGGGFKQTLVDSGIATVIASWIQQAAVPAIIAGWLVAVAVRLATGSATVATITAAGIMTPLAASMPATESTLLVLAIGAGSVFLSHVNDAGFWLVKEYFGMSVGQTFKTWSLMETILSVVALAVITVLALILGVL</sequence>
<name>A0A2I1KSZ0_9ACTO</name>
<feature type="transmembrane region" description="Helical" evidence="8">
    <location>
        <begin position="160"/>
        <end position="178"/>
    </location>
</feature>
<dbReference type="PANTHER" id="PTHR30354:SF22">
    <property type="entry name" value="HIGH-AFFINITY GLUCONATE TRANSPORTER"/>
    <property type="match status" value="1"/>
</dbReference>
<dbReference type="PIRSF" id="PIRSF002746">
    <property type="entry name" value="Gluconate_transporter"/>
    <property type="match status" value="1"/>
</dbReference>
<reference evidence="9 10" key="1">
    <citation type="submission" date="2017-12" db="EMBL/GenBank/DDBJ databases">
        <title>Phylogenetic diversity of female urinary microbiome.</title>
        <authorList>
            <person name="Thomas-White K."/>
            <person name="Wolfe A.J."/>
        </authorList>
    </citation>
    <scope>NUCLEOTIDE SEQUENCE [LARGE SCALE GENOMIC DNA]</scope>
    <source>
        <strain evidence="9 10">UMB0319</strain>
    </source>
</reference>
<evidence type="ECO:0000256" key="7">
    <source>
        <dbReference type="ARBA" id="ARBA00049663"/>
    </source>
</evidence>
<dbReference type="GeneID" id="81708575"/>
<evidence type="ECO:0000256" key="8">
    <source>
        <dbReference type="SAM" id="Phobius"/>
    </source>
</evidence>
<feature type="transmembrane region" description="Helical" evidence="8">
    <location>
        <begin position="49"/>
        <end position="68"/>
    </location>
</feature>
<dbReference type="GO" id="GO:0015128">
    <property type="term" value="F:gluconate transmembrane transporter activity"/>
    <property type="evidence" value="ECO:0007669"/>
    <property type="project" value="InterPro"/>
</dbReference>
<evidence type="ECO:0000256" key="6">
    <source>
        <dbReference type="ARBA" id="ARBA00023136"/>
    </source>
</evidence>
<evidence type="ECO:0000256" key="5">
    <source>
        <dbReference type="ARBA" id="ARBA00022989"/>
    </source>
</evidence>
<comment type="subcellular location">
    <subcellularLocation>
        <location evidence="1">Cell membrane</location>
        <topology evidence="1">Multi-pass membrane protein</topology>
    </subcellularLocation>
</comment>
<feature type="transmembrane region" description="Helical" evidence="8">
    <location>
        <begin position="350"/>
        <end position="373"/>
    </location>
</feature>
<keyword evidence="6 8" id="KW-0472">Membrane</keyword>
<dbReference type="Proteomes" id="UP000234778">
    <property type="component" value="Unassembled WGS sequence"/>
</dbReference>
<dbReference type="NCBIfam" id="TIGR00791">
    <property type="entry name" value="gntP"/>
    <property type="match status" value="1"/>
</dbReference>
<proteinExistence type="inferred from homology"/>
<keyword evidence="3" id="KW-1003">Cell membrane</keyword>
<evidence type="ECO:0000256" key="4">
    <source>
        <dbReference type="ARBA" id="ARBA00022692"/>
    </source>
</evidence>
<evidence type="ECO:0000256" key="1">
    <source>
        <dbReference type="ARBA" id="ARBA00004651"/>
    </source>
</evidence>
<feature type="transmembrane region" description="Helical" evidence="8">
    <location>
        <begin position="406"/>
        <end position="428"/>
    </location>
</feature>
<feature type="transmembrane region" description="Helical" evidence="8">
    <location>
        <begin position="26"/>
        <end position="43"/>
    </location>
</feature>
<dbReference type="EMBL" id="PKHA01000005">
    <property type="protein sequence ID" value="PKY98731.1"/>
    <property type="molecule type" value="Genomic_DNA"/>
</dbReference>
<feature type="transmembrane region" description="Helical" evidence="8">
    <location>
        <begin position="317"/>
        <end position="338"/>
    </location>
</feature>
<evidence type="ECO:0000256" key="2">
    <source>
        <dbReference type="ARBA" id="ARBA00022448"/>
    </source>
</evidence>
<dbReference type="InterPro" id="IPR003474">
    <property type="entry name" value="Glcn_transporter"/>
</dbReference>
<gene>
    <name evidence="9" type="ORF">CYJ26_06475</name>
</gene>
<keyword evidence="4 8" id="KW-0812">Transmembrane</keyword>
<dbReference type="AlphaFoldDB" id="A0A2I1KSZ0"/>
<evidence type="ECO:0000256" key="3">
    <source>
        <dbReference type="ARBA" id="ARBA00022475"/>
    </source>
</evidence>